<feature type="region of interest" description="Disordered" evidence="2">
    <location>
        <begin position="1"/>
        <end position="30"/>
    </location>
</feature>
<accession>A0A2J6S1C4</accession>
<dbReference type="InterPro" id="IPR037175">
    <property type="entry name" value="KFase_sf"/>
</dbReference>
<reference evidence="3 4" key="1">
    <citation type="submission" date="2016-04" db="EMBL/GenBank/DDBJ databases">
        <title>A degradative enzymes factory behind the ericoid mycorrhizal symbiosis.</title>
        <authorList>
            <consortium name="DOE Joint Genome Institute"/>
            <person name="Martino E."/>
            <person name="Morin E."/>
            <person name="Grelet G."/>
            <person name="Kuo A."/>
            <person name="Kohler A."/>
            <person name="Daghino S."/>
            <person name="Barry K."/>
            <person name="Choi C."/>
            <person name="Cichocki N."/>
            <person name="Clum A."/>
            <person name="Copeland A."/>
            <person name="Hainaut M."/>
            <person name="Haridas S."/>
            <person name="Labutti K."/>
            <person name="Lindquist E."/>
            <person name="Lipzen A."/>
            <person name="Khouja H.-R."/>
            <person name="Murat C."/>
            <person name="Ohm R."/>
            <person name="Olson A."/>
            <person name="Spatafora J."/>
            <person name="Veneault-Fourrey C."/>
            <person name="Henrissat B."/>
            <person name="Grigoriev I."/>
            <person name="Martin F."/>
            <person name="Perotto S."/>
        </authorList>
    </citation>
    <scope>NUCLEOTIDE SEQUENCE [LARGE SCALE GENOMIC DNA]</scope>
    <source>
        <strain evidence="3 4">F</strain>
    </source>
</reference>
<gene>
    <name evidence="3" type="ORF">L207DRAFT_483549</name>
</gene>
<evidence type="ECO:0000313" key="3">
    <source>
        <dbReference type="EMBL" id="PMD44565.1"/>
    </source>
</evidence>
<dbReference type="Pfam" id="PF04199">
    <property type="entry name" value="Cyclase"/>
    <property type="match status" value="1"/>
</dbReference>
<evidence type="ECO:0000256" key="1">
    <source>
        <dbReference type="ARBA" id="ARBA00007865"/>
    </source>
</evidence>
<keyword evidence="4" id="KW-1185">Reference proteome</keyword>
<dbReference type="OrthoDB" id="5396at2759"/>
<feature type="compositionally biased region" description="Polar residues" evidence="2">
    <location>
        <begin position="1"/>
        <end position="10"/>
    </location>
</feature>
<dbReference type="PANTHER" id="PTHR34861:SF11">
    <property type="entry name" value="CYCLASE"/>
    <property type="match status" value="1"/>
</dbReference>
<evidence type="ECO:0000256" key="2">
    <source>
        <dbReference type="SAM" id="MobiDB-lite"/>
    </source>
</evidence>
<dbReference type="STRING" id="1149755.A0A2J6S1C4"/>
<organism evidence="3 4">
    <name type="scientific">Hyaloscypha variabilis (strain UAMH 11265 / GT02V1 / F)</name>
    <name type="common">Meliniomyces variabilis</name>
    <dbReference type="NCBI Taxonomy" id="1149755"/>
    <lineage>
        <taxon>Eukaryota</taxon>
        <taxon>Fungi</taxon>
        <taxon>Dikarya</taxon>
        <taxon>Ascomycota</taxon>
        <taxon>Pezizomycotina</taxon>
        <taxon>Leotiomycetes</taxon>
        <taxon>Helotiales</taxon>
        <taxon>Hyaloscyphaceae</taxon>
        <taxon>Hyaloscypha</taxon>
        <taxon>Hyaloscypha variabilis</taxon>
    </lineage>
</organism>
<dbReference type="Proteomes" id="UP000235786">
    <property type="component" value="Unassembled WGS sequence"/>
</dbReference>
<evidence type="ECO:0000313" key="4">
    <source>
        <dbReference type="Proteomes" id="UP000235786"/>
    </source>
</evidence>
<dbReference type="GO" id="GO:0004061">
    <property type="term" value="F:arylformamidase activity"/>
    <property type="evidence" value="ECO:0007669"/>
    <property type="project" value="InterPro"/>
</dbReference>
<dbReference type="PANTHER" id="PTHR34861">
    <property type="match status" value="1"/>
</dbReference>
<comment type="similarity">
    <text evidence="1">Belongs to the Cyclase 1 superfamily.</text>
</comment>
<dbReference type="GO" id="GO:0019441">
    <property type="term" value="P:L-tryptophan catabolic process to kynurenine"/>
    <property type="evidence" value="ECO:0007669"/>
    <property type="project" value="InterPro"/>
</dbReference>
<protein>
    <recommendedName>
        <fullName evidence="5">Cyclase</fullName>
    </recommendedName>
</protein>
<proteinExistence type="inferred from homology"/>
<sequence>MASQAETPPFSSLPLKKDGPRGNAWGLHGPTDELGMLNRLTPQTTIAASKEIVHGVRVCTDWALDQPKVPGFGRAKFEHEIKNKEPRTVNDDEVKFNTQSSTQWDGFRHFGYQDHKVFFNGCKPEDIENSHRIGINIWVENGGVVGRGVLLDYKGWAESQGIKSAVLDTTEITVEQLDAIATAQGVKFQPGDILFVHSGYVRALEALAGDDAKNYAANPPPKAIGVKSGEAMVKWIWEKQFAAVAGDMLAFEALPFQSTTHWLHEWLLAGWGMPIGELFDLEKLATECRRLNKWSFFFSSVPLNVPGGVASPPNGVAIL</sequence>
<name>A0A2J6S1C4_HYAVF</name>
<evidence type="ECO:0008006" key="5">
    <source>
        <dbReference type="Google" id="ProtNLM"/>
    </source>
</evidence>
<dbReference type="AlphaFoldDB" id="A0A2J6S1C4"/>
<dbReference type="EMBL" id="KZ613941">
    <property type="protein sequence ID" value="PMD44565.1"/>
    <property type="molecule type" value="Genomic_DNA"/>
</dbReference>
<dbReference type="Gene3D" id="3.50.30.50">
    <property type="entry name" value="Putative cyclase"/>
    <property type="match status" value="1"/>
</dbReference>
<dbReference type="SUPFAM" id="SSF102198">
    <property type="entry name" value="Putative cyclase"/>
    <property type="match status" value="1"/>
</dbReference>
<dbReference type="InterPro" id="IPR007325">
    <property type="entry name" value="KFase/CYL"/>
</dbReference>